<name>A0ABQ9FMQ2_TEGGR</name>
<accession>A0ABQ9FMQ2</accession>
<protein>
    <recommendedName>
        <fullName evidence="1">Reverse transcriptase domain-containing protein</fullName>
    </recommendedName>
</protein>
<gene>
    <name evidence="2" type="ORF">KUTeg_003624</name>
</gene>
<dbReference type="Proteomes" id="UP001217089">
    <property type="component" value="Unassembled WGS sequence"/>
</dbReference>
<dbReference type="PANTHER" id="PTHR21301">
    <property type="entry name" value="REVERSE TRANSCRIPTASE"/>
    <property type="match status" value="1"/>
</dbReference>
<reference evidence="2 3" key="1">
    <citation type="submission" date="2022-12" db="EMBL/GenBank/DDBJ databases">
        <title>Chromosome-level genome of Tegillarca granosa.</title>
        <authorList>
            <person name="Kim J."/>
        </authorList>
    </citation>
    <scope>NUCLEOTIDE SEQUENCE [LARGE SCALE GENOMIC DNA]</scope>
    <source>
        <strain evidence="2">Teg-2019</strain>
        <tissue evidence="2">Adductor muscle</tissue>
    </source>
</reference>
<feature type="domain" description="Reverse transcriptase" evidence="1">
    <location>
        <begin position="1"/>
        <end position="257"/>
    </location>
</feature>
<sequence>MNDEFFGLPKIHKSVEIQTAIKNQNSEYITILRPKDLKLRPIIAGPSCPKHWLSNFIDIILKPLSQYIPSYVRDDIDFLTHLPKHIDENAILVTFDVTSQYTNIPHDLGLNAIKYWIENHPGIIQNRFTLEFILDAVFILENNSFFFNSKYYLQIRGTAMGTKMAPTYATLVMGFLKQQLYRKLEEIEGPEFTHHFENTWKRYLDDCFIIWTKSSNALTNFERTLNNLHPAIKFTKEINSNNIPFLDILVIKNGTEINTDIFYKSTDTHQYLDFRSCHTAHTKRNIPYCLARKIFIYIYTFSF</sequence>
<evidence type="ECO:0000313" key="2">
    <source>
        <dbReference type="EMBL" id="KAJ8318533.1"/>
    </source>
</evidence>
<proteinExistence type="predicted"/>
<dbReference type="EMBL" id="JARBDR010000214">
    <property type="protein sequence ID" value="KAJ8318533.1"/>
    <property type="molecule type" value="Genomic_DNA"/>
</dbReference>
<organism evidence="2 3">
    <name type="scientific">Tegillarca granosa</name>
    <name type="common">Malaysian cockle</name>
    <name type="synonym">Anadara granosa</name>
    <dbReference type="NCBI Taxonomy" id="220873"/>
    <lineage>
        <taxon>Eukaryota</taxon>
        <taxon>Metazoa</taxon>
        <taxon>Spiralia</taxon>
        <taxon>Lophotrochozoa</taxon>
        <taxon>Mollusca</taxon>
        <taxon>Bivalvia</taxon>
        <taxon>Autobranchia</taxon>
        <taxon>Pteriomorphia</taxon>
        <taxon>Arcoida</taxon>
        <taxon>Arcoidea</taxon>
        <taxon>Arcidae</taxon>
        <taxon>Tegillarca</taxon>
    </lineage>
</organism>
<dbReference type="PROSITE" id="PS50878">
    <property type="entry name" value="RT_POL"/>
    <property type="match status" value="1"/>
</dbReference>
<evidence type="ECO:0000313" key="3">
    <source>
        <dbReference type="Proteomes" id="UP001217089"/>
    </source>
</evidence>
<keyword evidence="3" id="KW-1185">Reference proteome</keyword>
<comment type="caution">
    <text evidence="2">The sequence shown here is derived from an EMBL/GenBank/DDBJ whole genome shotgun (WGS) entry which is preliminary data.</text>
</comment>
<dbReference type="PANTHER" id="PTHR21301:SF10">
    <property type="entry name" value="REVERSE TRANSCRIPTASE DOMAIN-CONTAINING PROTEIN"/>
    <property type="match status" value="1"/>
</dbReference>
<dbReference type="InterPro" id="IPR000477">
    <property type="entry name" value="RT_dom"/>
</dbReference>
<evidence type="ECO:0000259" key="1">
    <source>
        <dbReference type="PROSITE" id="PS50878"/>
    </source>
</evidence>
<dbReference type="Pfam" id="PF00078">
    <property type="entry name" value="RVT_1"/>
    <property type="match status" value="1"/>
</dbReference>